<dbReference type="eggNOG" id="ENOG502S96D">
    <property type="taxonomic scope" value="Eukaryota"/>
</dbReference>
<dbReference type="GeneID" id="34525692"/>
<keyword evidence="6" id="KW-0732">Signal</keyword>
<dbReference type="GO" id="GO:0046982">
    <property type="term" value="F:protein heterodimerization activity"/>
    <property type="evidence" value="ECO:0007669"/>
    <property type="project" value="InterPro"/>
</dbReference>
<feature type="signal peptide" evidence="6">
    <location>
        <begin position="1"/>
        <end position="22"/>
    </location>
</feature>
<keyword evidence="4" id="KW-0539">Nucleus</keyword>
<dbReference type="GO" id="GO:0045944">
    <property type="term" value="P:positive regulation of transcription by RNA polymerase II"/>
    <property type="evidence" value="ECO:0007669"/>
    <property type="project" value="EnsemblFungi"/>
</dbReference>
<evidence type="ECO:0000256" key="3">
    <source>
        <dbReference type="ARBA" id="ARBA00023163"/>
    </source>
</evidence>
<dbReference type="CDD" id="cd00076">
    <property type="entry name" value="HFD_SF"/>
    <property type="match status" value="1"/>
</dbReference>
<dbReference type="Pfam" id="PF07524">
    <property type="entry name" value="Bromo_TP"/>
    <property type="match status" value="1"/>
</dbReference>
<feature type="chain" id="PRO_5003797116" description="Bromodomain associated domain-containing protein" evidence="6">
    <location>
        <begin position="23"/>
        <end position="355"/>
    </location>
</feature>
<dbReference type="SMART" id="SM00576">
    <property type="entry name" value="BTP"/>
    <property type="match status" value="1"/>
</dbReference>
<accession>J7RKJ2</accession>
<dbReference type="GO" id="GO:0005669">
    <property type="term" value="C:transcription factor TFIID complex"/>
    <property type="evidence" value="ECO:0007669"/>
    <property type="project" value="EnsemblFungi"/>
</dbReference>
<reference evidence="9" key="2">
    <citation type="submission" date="2012-08" db="EMBL/GenBank/DDBJ databases">
        <title>Genome sequence of Kazachstania naganishii.</title>
        <authorList>
            <person name="Gordon J.L."/>
            <person name="Armisen D."/>
            <person name="Proux-Wera E."/>
            <person name="OhEigeartaigh S.S."/>
            <person name="Byrne K.P."/>
            <person name="Wolfe K.H."/>
        </authorList>
    </citation>
    <scope>NUCLEOTIDE SEQUENCE [LARGE SCALE GENOMIC DNA]</scope>
    <source>
        <strain evidence="9">ATCC MYA-139 / BCRC 22969 / CBS 8797 / CCRC 22969 / KCTC 17520 / NBRC 10181 / NCYC 3082</strain>
    </source>
</reference>
<keyword evidence="9" id="KW-1185">Reference proteome</keyword>
<evidence type="ECO:0000256" key="4">
    <source>
        <dbReference type="ARBA" id="ARBA00023242"/>
    </source>
</evidence>
<feature type="compositionally biased region" description="Polar residues" evidence="5">
    <location>
        <begin position="319"/>
        <end position="332"/>
    </location>
</feature>
<evidence type="ECO:0000256" key="5">
    <source>
        <dbReference type="SAM" id="MobiDB-lite"/>
    </source>
</evidence>
<protein>
    <recommendedName>
        <fullName evidence="7">Bromodomain associated domain-containing protein</fullName>
    </recommendedName>
</protein>
<keyword evidence="3" id="KW-0804">Transcription</keyword>
<dbReference type="InterPro" id="IPR006565">
    <property type="entry name" value="BTP"/>
</dbReference>
<evidence type="ECO:0000313" key="9">
    <source>
        <dbReference type="Proteomes" id="UP000006310"/>
    </source>
</evidence>
<dbReference type="GO" id="GO:0006366">
    <property type="term" value="P:transcription by RNA polymerase II"/>
    <property type="evidence" value="ECO:0007669"/>
    <property type="project" value="EnsemblFungi"/>
</dbReference>
<dbReference type="InterPro" id="IPR009072">
    <property type="entry name" value="Histone-fold"/>
</dbReference>
<dbReference type="KEGG" id="kng:KNAG_0D02540"/>
<dbReference type="EMBL" id="HE978317">
    <property type="protein sequence ID" value="CCK70003.1"/>
    <property type="molecule type" value="Genomic_DNA"/>
</dbReference>
<proteinExistence type="predicted"/>
<dbReference type="OrthoDB" id="5402929at2759"/>
<feature type="domain" description="Bromodomain associated" evidence="7">
    <location>
        <begin position="5"/>
        <end position="84"/>
    </location>
</feature>
<evidence type="ECO:0000256" key="1">
    <source>
        <dbReference type="ARBA" id="ARBA00004123"/>
    </source>
</evidence>
<organism evidence="8 9">
    <name type="scientific">Huiozyma naganishii (strain ATCC MYA-139 / BCRC 22969 / CBS 8797 / KCTC 17520 / NBRC 10181 / NCYC 3082 / Yp74L-3)</name>
    <name type="common">Yeast</name>
    <name type="synonym">Kazachstania naganishii</name>
    <dbReference type="NCBI Taxonomy" id="1071383"/>
    <lineage>
        <taxon>Eukaryota</taxon>
        <taxon>Fungi</taxon>
        <taxon>Dikarya</taxon>
        <taxon>Ascomycota</taxon>
        <taxon>Saccharomycotina</taxon>
        <taxon>Saccharomycetes</taxon>
        <taxon>Saccharomycetales</taxon>
        <taxon>Saccharomycetaceae</taxon>
        <taxon>Huiozyma</taxon>
    </lineage>
</organism>
<keyword evidence="2" id="KW-0805">Transcription regulation</keyword>
<dbReference type="AlphaFoldDB" id="J7RKJ2"/>
<dbReference type="Gene3D" id="1.10.20.10">
    <property type="entry name" value="Histone, subunit A"/>
    <property type="match status" value="1"/>
</dbReference>
<reference evidence="8 9" key="1">
    <citation type="journal article" date="2011" name="Proc. Natl. Acad. Sci. U.S.A.">
        <title>Evolutionary erosion of yeast sex chromosomes by mating-type switching accidents.</title>
        <authorList>
            <person name="Gordon J.L."/>
            <person name="Armisen D."/>
            <person name="Proux-Wera E."/>
            <person name="Oheigeartaigh S.S."/>
            <person name="Byrne K.P."/>
            <person name="Wolfe K.H."/>
        </authorList>
    </citation>
    <scope>NUCLEOTIDE SEQUENCE [LARGE SCALE GENOMIC DNA]</scope>
    <source>
        <strain evidence="9">ATCC MYA-139 / BCRC 22969 / CBS 8797 / CCRC 22969 / KCTC 17520 / NBRC 10181 / NCYC 3082</strain>
    </source>
</reference>
<evidence type="ECO:0000259" key="7">
    <source>
        <dbReference type="SMART" id="SM00576"/>
    </source>
</evidence>
<evidence type="ECO:0000313" key="8">
    <source>
        <dbReference type="EMBL" id="CCK70003.1"/>
    </source>
</evidence>
<dbReference type="RefSeq" id="XP_022464249.1">
    <property type="nucleotide sequence ID" value="XM_022607678.1"/>
</dbReference>
<evidence type="ECO:0000256" key="6">
    <source>
        <dbReference type="SAM" id="SignalP"/>
    </source>
</evidence>
<sequence>MTASGEFHFGLLRVAVLQLLKAVGFDRAKPSTVDTVADLYVRFLELLVDEVRRLAQARCGGELDDIALQDVSLALANLHVVRGGDVLDVYGENPHALGQGPGPWEQFREWCGAESDGGIAADARVVAAPPIELLRSSTGADQTQTNTLKTAFTVGPNRALDTAAAAAATAQEDDNVRRENELVEELIQSGDTDDWLRLLVTRQKLAAWTRARARAGTTATTRTRNAQVELPEAAAQLPGINGWRHSVLAARVPSGAGHTIQASTQNEYVPADVDVPAHHVLALASKLPTMMQDSRLENVTLSYENDQNSDSDTERHSQMHNNTNSNENNLQFTEMEDMDNTFQRRQSIDFDQSYP</sequence>
<dbReference type="HOGENOM" id="CLU_704112_0_0_1"/>
<dbReference type="OMA" id="MDNTFQR"/>
<dbReference type="Proteomes" id="UP000006310">
    <property type="component" value="Chromosome 4"/>
</dbReference>
<dbReference type="STRING" id="1071383.J7RKJ2"/>
<feature type="region of interest" description="Disordered" evidence="5">
    <location>
        <begin position="305"/>
        <end position="355"/>
    </location>
</feature>
<comment type="subcellular location">
    <subcellularLocation>
        <location evidence="1">Nucleus</location>
    </subcellularLocation>
</comment>
<gene>
    <name evidence="8" type="primary">KNAG0D02540</name>
    <name evidence="8" type="ordered locus">KNAG_0D02540</name>
</gene>
<name>J7RKJ2_HUIN7</name>
<dbReference type="GO" id="GO:0003682">
    <property type="term" value="F:chromatin binding"/>
    <property type="evidence" value="ECO:0007669"/>
    <property type="project" value="EnsemblFungi"/>
</dbReference>
<evidence type="ECO:0000256" key="2">
    <source>
        <dbReference type="ARBA" id="ARBA00023015"/>
    </source>
</evidence>